<feature type="chain" id="PRO_5045740152" evidence="1">
    <location>
        <begin position="20"/>
        <end position="200"/>
    </location>
</feature>
<keyword evidence="1" id="KW-0732">Signal</keyword>
<organism evidence="2 3">
    <name type="scientific">Flavobacterium agricola</name>
    <dbReference type="NCBI Taxonomy" id="2870839"/>
    <lineage>
        <taxon>Bacteria</taxon>
        <taxon>Pseudomonadati</taxon>
        <taxon>Bacteroidota</taxon>
        <taxon>Flavobacteriia</taxon>
        <taxon>Flavobacteriales</taxon>
        <taxon>Flavobacteriaceae</taxon>
        <taxon>Flavobacterium</taxon>
    </lineage>
</organism>
<feature type="signal peptide" evidence="1">
    <location>
        <begin position="1"/>
        <end position="19"/>
    </location>
</feature>
<reference evidence="2" key="1">
    <citation type="submission" date="2021-08" db="EMBL/GenBank/DDBJ databases">
        <title>Flavobacterium sp. strain CC-SYL302.</title>
        <authorList>
            <person name="Lin S.-Y."/>
            <person name="Lee T.-H."/>
            <person name="Young C.-C."/>
        </authorList>
    </citation>
    <scope>NUCLEOTIDE SEQUENCE</scope>
    <source>
        <strain evidence="2">CC-SYL302</strain>
    </source>
</reference>
<protein>
    <submittedName>
        <fullName evidence="2">Uncharacterized protein</fullName>
    </submittedName>
</protein>
<evidence type="ECO:0000313" key="2">
    <source>
        <dbReference type="EMBL" id="UYW02154.1"/>
    </source>
</evidence>
<accession>A0ABY6M361</accession>
<evidence type="ECO:0000313" key="3">
    <source>
        <dbReference type="Proteomes" id="UP001163328"/>
    </source>
</evidence>
<evidence type="ECO:0000256" key="1">
    <source>
        <dbReference type="SAM" id="SignalP"/>
    </source>
</evidence>
<gene>
    <name evidence="2" type="ORF">K5I29_04430</name>
</gene>
<proteinExistence type="predicted"/>
<dbReference type="RefSeq" id="WP_264434650.1">
    <property type="nucleotide sequence ID" value="NZ_CP081495.1"/>
</dbReference>
<dbReference type="Proteomes" id="UP001163328">
    <property type="component" value="Chromosome"/>
</dbReference>
<dbReference type="EMBL" id="CP081495">
    <property type="protein sequence ID" value="UYW02154.1"/>
    <property type="molecule type" value="Genomic_DNA"/>
</dbReference>
<keyword evidence="3" id="KW-1185">Reference proteome</keyword>
<name>A0ABY6M361_9FLAO</name>
<sequence>MKKLILIFALFVACFNTQAQKKSTPAKTTKSSKTLSENKDFGLEANYDQQTLLVYYTNEDKKDTLFIAQTEAAVIPEKFEFKPFKVNDKDLLLITWIEKVENKKDGFIETTYITQHQIWDLVAPRQLASNTHKSYASKDIKAIAKIKDATKTSDSRSSEGFVFELLPNGDYSLATPAKTSIFSYNEKWNRYRYNPNGQNE</sequence>